<evidence type="ECO:0000259" key="2">
    <source>
        <dbReference type="PROSITE" id="PS50404"/>
    </source>
</evidence>
<keyword evidence="4" id="KW-1185">Reference proteome</keyword>
<dbReference type="STRING" id="7574.A0A1S3HBZ3"/>
<dbReference type="FunFam" id="3.40.30.10:FF:000221">
    <property type="entry name" value="Glutathione S-transferase rho"/>
    <property type="match status" value="1"/>
</dbReference>
<proteinExistence type="predicted"/>
<feature type="domain" description="GST C-terminal" evidence="3">
    <location>
        <begin position="128"/>
        <end position="260"/>
    </location>
</feature>
<dbReference type="Gene3D" id="3.40.30.10">
    <property type="entry name" value="Glutaredoxin"/>
    <property type="match status" value="1"/>
</dbReference>
<dbReference type="CDD" id="cd00570">
    <property type="entry name" value="GST_N_family"/>
    <property type="match status" value="1"/>
</dbReference>
<sequence>MTTVSGLPTNPNLKAATVTCIFRVCCSSLVTQAKMAGTGKDMLLYWGSGSPPCWRLMIVLEEKGLSDCEKKIISFSEKGHKSDEVLKLNPRGQVPTFKCGNLVINESNASCLFLEDTYKSGTQLIPSEPARKANVLQRMFEVPSFNKVAFEDVLGQYFFAKKPEDIDQEKMKKGKAALKEELAMWEGYLVKAGGTYLDGGGFTMADAFFFPTLAFLVRNGLKLGPTFPKLAAYYDAVSKRPSVQKSWPPHFKESEGKQHLADVL</sequence>
<organism evidence="4 5">
    <name type="scientific">Lingula anatina</name>
    <name type="common">Brachiopod</name>
    <name type="synonym">Lingula unguis</name>
    <dbReference type="NCBI Taxonomy" id="7574"/>
    <lineage>
        <taxon>Eukaryota</taxon>
        <taxon>Metazoa</taxon>
        <taxon>Spiralia</taxon>
        <taxon>Lophotrochozoa</taxon>
        <taxon>Brachiopoda</taxon>
        <taxon>Linguliformea</taxon>
        <taxon>Lingulata</taxon>
        <taxon>Lingulida</taxon>
        <taxon>Linguloidea</taxon>
        <taxon>Lingulidae</taxon>
        <taxon>Lingula</taxon>
    </lineage>
</organism>
<gene>
    <name evidence="5" type="primary">LOC106153335</name>
</gene>
<feature type="domain" description="GST N-terminal" evidence="2">
    <location>
        <begin position="40"/>
        <end position="122"/>
    </location>
</feature>
<dbReference type="RefSeq" id="XP_013382674.1">
    <property type="nucleotide sequence ID" value="XM_013527220.2"/>
</dbReference>
<dbReference type="PROSITE" id="PS50405">
    <property type="entry name" value="GST_CTER"/>
    <property type="match status" value="1"/>
</dbReference>
<evidence type="ECO:0000256" key="1">
    <source>
        <dbReference type="SAM" id="MobiDB-lite"/>
    </source>
</evidence>
<feature type="region of interest" description="Disordered" evidence="1">
    <location>
        <begin position="242"/>
        <end position="264"/>
    </location>
</feature>
<dbReference type="InterPro" id="IPR040079">
    <property type="entry name" value="Glutathione_S-Trfase"/>
</dbReference>
<dbReference type="GO" id="GO:0016034">
    <property type="term" value="F:maleylacetoacetate isomerase activity"/>
    <property type="evidence" value="ECO:0007669"/>
    <property type="project" value="TreeGrafter"/>
</dbReference>
<dbReference type="InterPro" id="IPR036249">
    <property type="entry name" value="Thioredoxin-like_sf"/>
</dbReference>
<evidence type="ECO:0000313" key="5">
    <source>
        <dbReference type="RefSeq" id="XP_013382674.1"/>
    </source>
</evidence>
<dbReference type="GO" id="GO:0004364">
    <property type="term" value="F:glutathione transferase activity"/>
    <property type="evidence" value="ECO:0007669"/>
    <property type="project" value="TreeGrafter"/>
</dbReference>
<dbReference type="Pfam" id="PF13409">
    <property type="entry name" value="GST_N_2"/>
    <property type="match status" value="1"/>
</dbReference>
<dbReference type="InterPro" id="IPR010987">
    <property type="entry name" value="Glutathione-S-Trfase_C-like"/>
</dbReference>
<reference evidence="5" key="1">
    <citation type="submission" date="2025-08" db="UniProtKB">
        <authorList>
            <consortium name="RefSeq"/>
        </authorList>
    </citation>
    <scope>IDENTIFICATION</scope>
    <source>
        <tissue evidence="5">Gonads</tissue>
    </source>
</reference>
<dbReference type="PANTHER" id="PTHR42673:SF4">
    <property type="entry name" value="MALEYLACETOACETATE ISOMERASE"/>
    <property type="match status" value="1"/>
</dbReference>
<dbReference type="Proteomes" id="UP000085678">
    <property type="component" value="Unplaced"/>
</dbReference>
<dbReference type="PANTHER" id="PTHR42673">
    <property type="entry name" value="MALEYLACETOACETATE ISOMERASE"/>
    <property type="match status" value="1"/>
</dbReference>
<dbReference type="CDD" id="cd00299">
    <property type="entry name" value="GST_C_family"/>
    <property type="match status" value="1"/>
</dbReference>
<evidence type="ECO:0000259" key="3">
    <source>
        <dbReference type="PROSITE" id="PS50405"/>
    </source>
</evidence>
<dbReference type="InterPro" id="IPR004046">
    <property type="entry name" value="GST_C"/>
</dbReference>
<evidence type="ECO:0000313" key="4">
    <source>
        <dbReference type="Proteomes" id="UP000085678"/>
    </source>
</evidence>
<dbReference type="Pfam" id="PF14497">
    <property type="entry name" value="GST_C_3"/>
    <property type="match status" value="1"/>
</dbReference>
<dbReference type="GO" id="GO:0005739">
    <property type="term" value="C:mitochondrion"/>
    <property type="evidence" value="ECO:0007669"/>
    <property type="project" value="TreeGrafter"/>
</dbReference>
<protein>
    <submittedName>
        <fullName evidence="5">Glutathione S-transferase A isoform X1</fullName>
    </submittedName>
</protein>
<accession>A0A1S3HBZ3</accession>
<dbReference type="SUPFAM" id="SSF47616">
    <property type="entry name" value="GST C-terminal domain-like"/>
    <property type="match status" value="1"/>
</dbReference>
<dbReference type="GO" id="GO:0006559">
    <property type="term" value="P:L-phenylalanine catabolic process"/>
    <property type="evidence" value="ECO:0007669"/>
    <property type="project" value="TreeGrafter"/>
</dbReference>
<dbReference type="InterPro" id="IPR036282">
    <property type="entry name" value="Glutathione-S-Trfase_C_sf"/>
</dbReference>
<dbReference type="InParanoid" id="A0A1S3HBZ3"/>
<dbReference type="AlphaFoldDB" id="A0A1S3HBZ3"/>
<dbReference type="Gene3D" id="1.20.1050.10">
    <property type="match status" value="1"/>
</dbReference>
<dbReference type="SFLD" id="SFLDG00358">
    <property type="entry name" value="Main_(cytGST)"/>
    <property type="match status" value="1"/>
</dbReference>
<dbReference type="KEGG" id="lak:106153335"/>
<dbReference type="GeneID" id="106153335"/>
<name>A0A1S3HBZ3_LINAN</name>
<dbReference type="PROSITE" id="PS50404">
    <property type="entry name" value="GST_NTER"/>
    <property type="match status" value="1"/>
</dbReference>
<dbReference type="GO" id="GO:0006749">
    <property type="term" value="P:glutathione metabolic process"/>
    <property type="evidence" value="ECO:0007669"/>
    <property type="project" value="TreeGrafter"/>
</dbReference>
<dbReference type="OrthoDB" id="2309723at2759"/>
<feature type="compositionally biased region" description="Basic and acidic residues" evidence="1">
    <location>
        <begin position="250"/>
        <end position="264"/>
    </location>
</feature>
<dbReference type="SFLD" id="SFLDS00019">
    <property type="entry name" value="Glutathione_Transferase_(cytos"/>
    <property type="match status" value="1"/>
</dbReference>
<dbReference type="SUPFAM" id="SSF52833">
    <property type="entry name" value="Thioredoxin-like"/>
    <property type="match status" value="1"/>
</dbReference>
<dbReference type="InterPro" id="IPR004045">
    <property type="entry name" value="Glutathione_S-Trfase_N"/>
</dbReference>